<evidence type="ECO:0000256" key="1">
    <source>
        <dbReference type="ARBA" id="ARBA00004141"/>
    </source>
</evidence>
<dbReference type="GO" id="GO:0008381">
    <property type="term" value="F:mechanosensitive monoatomic ion channel activity"/>
    <property type="evidence" value="ECO:0007669"/>
    <property type="project" value="TreeGrafter"/>
</dbReference>
<dbReference type="EMBL" id="JH993845">
    <property type="protein sequence ID" value="ELQ76499.1"/>
    <property type="molecule type" value="Genomic_DNA"/>
</dbReference>
<dbReference type="GO" id="GO:0005509">
    <property type="term" value="F:calcium ion binding"/>
    <property type="evidence" value="ECO:0007669"/>
    <property type="project" value="InterPro"/>
</dbReference>
<comment type="subcellular location">
    <subcellularLocation>
        <location evidence="1">Membrane</location>
        <topology evidence="1">Multi-pass membrane protein</topology>
    </subcellularLocation>
</comment>
<feature type="transmembrane region" description="Helical" evidence="4">
    <location>
        <begin position="371"/>
        <end position="392"/>
    </location>
</feature>
<keyword evidence="4" id="KW-0472">Membrane</keyword>
<sequence length="575" mass="68341">MNALDPKNQEQIETLLDEQIFTKIEFQEKINDTIGKVVFYFFAGLVLLGLSLVPYYSLPYYMNQQIIRLVLYVSFYICWCVASFFIAESIVRLMRLKAFNLFYQSKFIIFLFKKQHFRMRVIFTFIIFSSLNFLFHRFMGLESVEEKYASFNHLLTKITVTLGLTLFCLFISGTIVDYLDFYSYQMNYKNRVKHNREVLKHIQKINRALPKEITNLGRYAAQLFDTIMHMSRSYNFDSGAESNAYSEVSKKEELNAENENVKTAIHEAENHENKSAEEENPEYEDKPKNPGKEKIERREAKKKKNNRNYLVREDFDRLFNEPEIFSLFDFDRNNQVTRHEFIKRYLALFEERERLKRALEQNSNNMVKINILISSLFVPFIVFILLVFTGHLPSFQNSFTMAGLVIFPFTFAFKSLVEEIFSSVIFVFFIKPFDYGDIFFVEGKRYEVLSIGILYTDFLLDDKFITLKNNFFNAAQIFNLRKSDFISTVYTFKFDYKSFKENEREFTKKLDEYFNDTPSNSYKIGNYSVERTTISVTLEVKNVIPYQEIDTLEERNDEFVLFVNNLIEELNITQM</sequence>
<evidence type="ECO:0000256" key="2">
    <source>
        <dbReference type="ARBA" id="ARBA00008017"/>
    </source>
</evidence>
<feature type="transmembrane region" description="Helical" evidence="4">
    <location>
        <begin position="69"/>
        <end position="87"/>
    </location>
</feature>
<dbReference type="PANTHER" id="PTHR31618:SF1">
    <property type="entry name" value="EF-HAND DOMAIN-CONTAINING PROTEIN"/>
    <property type="match status" value="1"/>
</dbReference>
<reference evidence="6 7" key="1">
    <citation type="journal article" date="2012" name="PLoS Pathog.">
        <title>The genome of the obligate intracellular parasite Trachipleistophora hominis: new insights into microsporidian genome dynamics and reductive evolution.</title>
        <authorList>
            <person name="Heinz E."/>
            <person name="Williams T.A."/>
            <person name="Nakjang S."/>
            <person name="Noel C.J."/>
            <person name="Swan D.C."/>
            <person name="Goldberg A.V."/>
            <person name="Harris S.R."/>
            <person name="Weinmaier T."/>
            <person name="Markert S."/>
            <person name="Becher D."/>
            <person name="Bernhardt J."/>
            <person name="Dagan T."/>
            <person name="Hacker C."/>
            <person name="Lucocq J.M."/>
            <person name="Schweder T."/>
            <person name="Rattei T."/>
            <person name="Hall N."/>
            <person name="Hirt R.P."/>
            <person name="Embley T.M."/>
        </authorList>
    </citation>
    <scope>NUCLEOTIDE SEQUENCE [LARGE SCALE GENOMIC DNA]</scope>
</reference>
<organism evidence="6 7">
    <name type="scientific">Trachipleistophora hominis</name>
    <name type="common">Microsporidian parasite</name>
    <dbReference type="NCBI Taxonomy" id="72359"/>
    <lineage>
        <taxon>Eukaryota</taxon>
        <taxon>Fungi</taxon>
        <taxon>Fungi incertae sedis</taxon>
        <taxon>Microsporidia</taxon>
        <taxon>Pleistophoridae</taxon>
        <taxon>Trachipleistophora</taxon>
    </lineage>
</organism>
<dbReference type="HOGENOM" id="CLU_474231_0_0_1"/>
<dbReference type="OMA" id="YNTPLET"/>
<dbReference type="VEuPathDB" id="MicrosporidiaDB:THOM_0527"/>
<feature type="transmembrane region" description="Helical" evidence="4">
    <location>
        <begin position="37"/>
        <end position="57"/>
    </location>
</feature>
<evidence type="ECO:0000313" key="7">
    <source>
        <dbReference type="Proteomes" id="UP000011185"/>
    </source>
</evidence>
<dbReference type="PANTHER" id="PTHR31618">
    <property type="entry name" value="MECHANOSENSITIVE ION CHANNEL PROTEIN 5"/>
    <property type="match status" value="1"/>
</dbReference>
<dbReference type="InterPro" id="IPR018247">
    <property type="entry name" value="EF_Hand_1_Ca_BS"/>
</dbReference>
<dbReference type="PROSITE" id="PS50222">
    <property type="entry name" value="EF_HAND_2"/>
    <property type="match status" value="1"/>
</dbReference>
<evidence type="ECO:0000259" key="5">
    <source>
        <dbReference type="PROSITE" id="PS50222"/>
    </source>
</evidence>
<keyword evidence="7" id="KW-1185">Reference proteome</keyword>
<evidence type="ECO:0000256" key="3">
    <source>
        <dbReference type="SAM" id="MobiDB-lite"/>
    </source>
</evidence>
<feature type="region of interest" description="Disordered" evidence="3">
    <location>
        <begin position="269"/>
        <end position="302"/>
    </location>
</feature>
<accession>L7JYJ0</accession>
<dbReference type="AlphaFoldDB" id="L7JYJ0"/>
<feature type="transmembrane region" description="Helical" evidence="4">
    <location>
        <begin position="158"/>
        <end position="179"/>
    </location>
</feature>
<feature type="compositionally biased region" description="Basic and acidic residues" evidence="3">
    <location>
        <begin position="269"/>
        <end position="299"/>
    </location>
</feature>
<feature type="transmembrane region" description="Helical" evidence="4">
    <location>
        <begin position="404"/>
        <end position="430"/>
    </location>
</feature>
<dbReference type="InParanoid" id="L7JYJ0"/>
<name>L7JYJ0_TRAHO</name>
<protein>
    <submittedName>
        <fullName evidence="6">Small Conductance Mechanosensitive Ion Channel (MscS) Family</fullName>
    </submittedName>
</protein>
<dbReference type="InterPro" id="IPR002048">
    <property type="entry name" value="EF_hand_dom"/>
</dbReference>
<feature type="transmembrane region" description="Helical" evidence="4">
    <location>
        <begin position="121"/>
        <end position="138"/>
    </location>
</feature>
<gene>
    <name evidence="6" type="ORF">THOM_0527</name>
</gene>
<dbReference type="InterPro" id="IPR016688">
    <property type="entry name" value="MscS-like_plants/fungi"/>
</dbReference>
<dbReference type="PROSITE" id="PS00018">
    <property type="entry name" value="EF_HAND_1"/>
    <property type="match status" value="1"/>
</dbReference>
<evidence type="ECO:0000256" key="4">
    <source>
        <dbReference type="SAM" id="Phobius"/>
    </source>
</evidence>
<dbReference type="Proteomes" id="UP000011185">
    <property type="component" value="Unassembled WGS sequence"/>
</dbReference>
<keyword evidence="4" id="KW-0812">Transmembrane</keyword>
<keyword evidence="4" id="KW-1133">Transmembrane helix</keyword>
<evidence type="ECO:0000313" key="6">
    <source>
        <dbReference type="EMBL" id="ELQ76499.1"/>
    </source>
</evidence>
<dbReference type="GO" id="GO:0006820">
    <property type="term" value="P:monoatomic anion transport"/>
    <property type="evidence" value="ECO:0007669"/>
    <property type="project" value="TreeGrafter"/>
</dbReference>
<feature type="domain" description="EF-hand" evidence="5">
    <location>
        <begin position="323"/>
        <end position="351"/>
    </location>
</feature>
<proteinExistence type="inferred from homology"/>
<comment type="similarity">
    <text evidence="2">Belongs to the MscS (TC 1.A.23) family.</text>
</comment>
<dbReference type="GO" id="GO:0005886">
    <property type="term" value="C:plasma membrane"/>
    <property type="evidence" value="ECO:0007669"/>
    <property type="project" value="TreeGrafter"/>
</dbReference>
<dbReference type="OrthoDB" id="544685at2759"/>